<name>A0A6J8BQC3_MYTCO</name>
<gene>
    <name evidence="2" type="ORF">MCOR_21058</name>
</gene>
<protein>
    <submittedName>
        <fullName evidence="2">Uncharacterized protein</fullName>
    </submittedName>
</protein>
<evidence type="ECO:0000313" key="3">
    <source>
        <dbReference type="Proteomes" id="UP000507470"/>
    </source>
</evidence>
<dbReference type="Proteomes" id="UP000507470">
    <property type="component" value="Unassembled WGS sequence"/>
</dbReference>
<accession>A0A6J8BQC3</accession>
<feature type="region of interest" description="Disordered" evidence="1">
    <location>
        <begin position="1"/>
        <end position="64"/>
    </location>
</feature>
<evidence type="ECO:0000256" key="1">
    <source>
        <dbReference type="SAM" id="MobiDB-lite"/>
    </source>
</evidence>
<dbReference type="AlphaFoldDB" id="A0A6J8BQC3"/>
<evidence type="ECO:0000313" key="2">
    <source>
        <dbReference type="EMBL" id="CAC5385521.1"/>
    </source>
</evidence>
<sequence>MIRQGVSFEDKAFQVERRTSRQDQSRSRQNDDRQNPIISRQKDSQTSRLDISSSKSKRSDGIPISEAKFQRKKFHLLLDVMTGLDDLAGRSVHDAGAGPLPDLLTTKAETIEHLKRIGAVIYKDNVQKILRRVMSNELMAKYNMKGNRGKFKYESTEM</sequence>
<feature type="compositionally biased region" description="Basic and acidic residues" evidence="1">
    <location>
        <begin position="8"/>
        <end position="45"/>
    </location>
</feature>
<reference evidence="2 3" key="1">
    <citation type="submission" date="2020-06" db="EMBL/GenBank/DDBJ databases">
        <authorList>
            <person name="Li R."/>
            <person name="Bekaert M."/>
        </authorList>
    </citation>
    <scope>NUCLEOTIDE SEQUENCE [LARGE SCALE GENOMIC DNA]</scope>
    <source>
        <strain evidence="3">wild</strain>
    </source>
</reference>
<proteinExistence type="predicted"/>
<keyword evidence="3" id="KW-1185">Reference proteome</keyword>
<dbReference type="EMBL" id="CACVKT020003731">
    <property type="protein sequence ID" value="CAC5385521.1"/>
    <property type="molecule type" value="Genomic_DNA"/>
</dbReference>
<organism evidence="2 3">
    <name type="scientific">Mytilus coruscus</name>
    <name type="common">Sea mussel</name>
    <dbReference type="NCBI Taxonomy" id="42192"/>
    <lineage>
        <taxon>Eukaryota</taxon>
        <taxon>Metazoa</taxon>
        <taxon>Spiralia</taxon>
        <taxon>Lophotrochozoa</taxon>
        <taxon>Mollusca</taxon>
        <taxon>Bivalvia</taxon>
        <taxon>Autobranchia</taxon>
        <taxon>Pteriomorphia</taxon>
        <taxon>Mytilida</taxon>
        <taxon>Mytiloidea</taxon>
        <taxon>Mytilidae</taxon>
        <taxon>Mytilinae</taxon>
        <taxon>Mytilus</taxon>
    </lineage>
</organism>
<dbReference type="OrthoDB" id="5989442at2759"/>